<accession>U5HDH0</accession>
<evidence type="ECO:0000259" key="2">
    <source>
        <dbReference type="PROSITE" id="PS50969"/>
    </source>
</evidence>
<keyword evidence="5" id="KW-1185">Reference proteome</keyword>
<reference evidence="5" key="1">
    <citation type="submission" date="2010-11" db="EMBL/GenBank/DDBJ databases">
        <title>The genome sequence of Microbotryum violaceum strain p1A1 Lamole.</title>
        <authorList>
            <person name="Cuomo C."/>
            <person name="Perlin M."/>
            <person name="Young S.K."/>
            <person name="Zeng Q."/>
            <person name="Gargeya S."/>
            <person name="Alvarado L."/>
            <person name="Berlin A."/>
            <person name="Chapman S.B."/>
            <person name="Chen Z."/>
            <person name="Freedman E."/>
            <person name="Gellesch M."/>
            <person name="Goldberg J."/>
            <person name="Griggs A."/>
            <person name="Gujja S."/>
            <person name="Heilman E."/>
            <person name="Heiman D."/>
            <person name="Howarth C."/>
            <person name="Mehta T."/>
            <person name="Neiman D."/>
            <person name="Pearson M."/>
            <person name="Roberts A."/>
            <person name="Saif S."/>
            <person name="Shea T."/>
            <person name="Shenoy N."/>
            <person name="Sisk P."/>
            <person name="Stolte C."/>
            <person name="Sykes S."/>
            <person name="White J."/>
            <person name="Yandava C."/>
            <person name="Haas B."/>
            <person name="Nusbaum C."/>
            <person name="Birren B."/>
        </authorList>
    </citation>
    <scope>NUCLEOTIDE SEQUENCE [LARGE SCALE GENOMIC DNA]</scope>
    <source>
        <strain evidence="5">p1A1 Lamole</strain>
    </source>
</reference>
<feature type="region of interest" description="Disordered" evidence="1">
    <location>
        <begin position="311"/>
        <end position="337"/>
    </location>
</feature>
<organism evidence="3">
    <name type="scientific">Microbotryum lychnidis-dioicae (strain p1A1 Lamole / MvSl-1064)</name>
    <name type="common">Anther smut fungus</name>
    <dbReference type="NCBI Taxonomy" id="683840"/>
    <lineage>
        <taxon>Eukaryota</taxon>
        <taxon>Fungi</taxon>
        <taxon>Dikarya</taxon>
        <taxon>Basidiomycota</taxon>
        <taxon>Pucciniomycotina</taxon>
        <taxon>Microbotryomycetes</taxon>
        <taxon>Microbotryales</taxon>
        <taxon>Microbotryaceae</taxon>
        <taxon>Microbotryum</taxon>
    </lineage>
</organism>
<dbReference type="HOGENOM" id="CLU_521948_0_0_1"/>
<reference evidence="3 5" key="3">
    <citation type="journal article" date="2015" name="BMC Genomics">
        <title>Sex and parasites: genomic and transcriptomic analysis of Microbotryum lychnidis-dioicae, the biotrophic and plant-castrating anther smut fungus.</title>
        <authorList>
            <person name="Perlin M.H."/>
            <person name="Amselem J."/>
            <person name="Fontanillas E."/>
            <person name="Toh S.S."/>
            <person name="Chen Z."/>
            <person name="Goldberg J."/>
            <person name="Duplessis S."/>
            <person name="Henrissat B."/>
            <person name="Young S."/>
            <person name="Zeng Q."/>
            <person name="Aguileta G."/>
            <person name="Petit E."/>
            <person name="Badouin H."/>
            <person name="Andrews J."/>
            <person name="Razeeq D."/>
            <person name="Gabaldon T."/>
            <person name="Quesneville H."/>
            <person name="Giraud T."/>
            <person name="Hood M.E."/>
            <person name="Schultz D.J."/>
            <person name="Cuomo C.A."/>
        </authorList>
    </citation>
    <scope>NUCLEOTIDE SEQUENCE [LARGE SCALE GENOMIC DNA]</scope>
    <source>
        <strain evidence="3">P1A1 Lamole</strain>
        <strain evidence="5">p1A1 Lamole</strain>
    </source>
</reference>
<dbReference type="NCBIfam" id="TIGR02251">
    <property type="entry name" value="HIF-SF_euk"/>
    <property type="match status" value="1"/>
</dbReference>
<dbReference type="SMART" id="SM00577">
    <property type="entry name" value="CPDc"/>
    <property type="match status" value="1"/>
</dbReference>
<dbReference type="STRING" id="683840.U5HDH0"/>
<feature type="compositionally biased region" description="Polar residues" evidence="1">
    <location>
        <begin position="17"/>
        <end position="30"/>
    </location>
</feature>
<feature type="domain" description="FCP1 homology" evidence="2">
    <location>
        <begin position="336"/>
        <end position="505"/>
    </location>
</feature>
<feature type="compositionally biased region" description="Basic and acidic residues" evidence="1">
    <location>
        <begin position="32"/>
        <end position="43"/>
    </location>
</feature>
<dbReference type="PROSITE" id="PS50969">
    <property type="entry name" value="FCP1"/>
    <property type="match status" value="1"/>
</dbReference>
<sequence>MNTLSYLSSLLLPTTRNVTPLHQQDPSSPTVPHDDKPTIHADDPTASTTTIEALGAEDEAKVEELLAQALNASGDTLYLSARRRRRSSGAAAGRGDSHVGGANGLGTTVDDAGAPSANLDTATTTTTTTDEEDEPVVRISTAPPPHLVDIANAQGLTRKISLRSKSSATSPVILDQEYNEKSSLDSTTTTPVDNDDDSETKEVERRHAQKNLEYRQRVLSPPRRSMIGLLRLPIPGLTSLWSLFRSVWAFFSGTRVRPVPAVIETSVIEQHPTIDLSDGGNELAESLEKAAAAADPKTTSTHTSTKSFSFFRRKPSSSSDLTHTTPSIIKPPTQPPRLTPKVLVLDLDETLIHSTSRPYASSRKSAGLKVRLVEVVLEGRSTVYTVYKRPWVDYFLRKVSTWYTVIIFTASLPEYADPVIDWLDGGDGGGGMVGGRLFRSDCLHSNGAYVKDLSVVDADLSKVCLVDNSPVSYAINQANGIPIEGWINDPNDECLLDLLPMLDSLRFTNDVRRVLGLRGFGK</sequence>
<dbReference type="CDD" id="cd07521">
    <property type="entry name" value="HAD_FCP1-like"/>
    <property type="match status" value="1"/>
</dbReference>
<evidence type="ECO:0000256" key="1">
    <source>
        <dbReference type="SAM" id="MobiDB-lite"/>
    </source>
</evidence>
<dbReference type="PANTHER" id="PTHR12210">
    <property type="entry name" value="DULLARD PROTEIN PHOSPHATASE"/>
    <property type="match status" value="1"/>
</dbReference>
<feature type="region of interest" description="Disordered" evidence="1">
    <location>
        <begin position="88"/>
        <end position="147"/>
    </location>
</feature>
<feature type="region of interest" description="Disordered" evidence="1">
    <location>
        <begin position="171"/>
        <end position="209"/>
    </location>
</feature>
<protein>
    <recommendedName>
        <fullName evidence="2">FCP1 homology domain-containing protein</fullName>
    </recommendedName>
</protein>
<dbReference type="Proteomes" id="UP000017200">
    <property type="component" value="Unassembled WGS sequence"/>
</dbReference>
<reference evidence="3" key="2">
    <citation type="submission" date="2010-11" db="EMBL/GenBank/DDBJ databases">
        <authorList>
            <consortium name="The Broad Institute Genome Sequencing Platform"/>
            <person name="Earl A."/>
            <person name="Ward D."/>
            <person name="Feldgarden M."/>
            <person name="Gevers D."/>
            <person name="Butler R."/>
            <person name="Young S.K."/>
            <person name="Zeng Q."/>
            <person name="Gargeya S."/>
            <person name="Fitzgerald M."/>
            <person name="Haas B."/>
            <person name="Abouelleil A."/>
            <person name="Alvarado L."/>
            <person name="Arachchi H.M."/>
            <person name="Berlin A."/>
            <person name="Brown A."/>
            <person name="Chapman S.B."/>
            <person name="Chen Z."/>
            <person name="Dunbar C."/>
            <person name="Freedman E."/>
            <person name="Gearin G."/>
            <person name="Gellesch M."/>
            <person name="Goldberg J."/>
            <person name="Griggs A."/>
            <person name="Gujja S."/>
            <person name="Heilman E."/>
            <person name="Heiman D."/>
            <person name="Howarth C."/>
            <person name="Larson L."/>
            <person name="Lui A."/>
            <person name="MacDonald P.J.P."/>
            <person name="Mehta T."/>
            <person name="Montmayeur A."/>
            <person name="Murphy C."/>
            <person name="Neiman D."/>
            <person name="Pearson M."/>
            <person name="Priest M."/>
            <person name="Roberts A."/>
            <person name="Saif S."/>
            <person name="Shea T."/>
            <person name="Shenoy N."/>
            <person name="Sisk P."/>
            <person name="Stolte C."/>
            <person name="Sykes S."/>
            <person name="White J."/>
            <person name="Yandava C."/>
            <person name="Wortman J."/>
            <person name="Nusbaum C."/>
            <person name="Birren B."/>
        </authorList>
    </citation>
    <scope>NUCLEOTIDE SEQUENCE</scope>
    <source>
        <strain evidence="3">P1A1 Lamole</strain>
    </source>
</reference>
<dbReference type="Gene3D" id="3.40.50.1000">
    <property type="entry name" value="HAD superfamily/HAD-like"/>
    <property type="match status" value="1"/>
</dbReference>
<reference evidence="4" key="4">
    <citation type="submission" date="2015-06" db="UniProtKB">
        <authorList>
            <consortium name="EnsemblFungi"/>
        </authorList>
    </citation>
    <scope>IDENTIFICATION</scope>
</reference>
<evidence type="ECO:0000313" key="4">
    <source>
        <dbReference type="EnsemblFungi" id="MVLG_05183T0"/>
    </source>
</evidence>
<dbReference type="InterPro" id="IPR036412">
    <property type="entry name" value="HAD-like_sf"/>
</dbReference>
<dbReference type="Pfam" id="PF03031">
    <property type="entry name" value="NIF"/>
    <property type="match status" value="1"/>
</dbReference>
<proteinExistence type="predicted"/>
<name>U5HDH0_USTV1</name>
<dbReference type="InParanoid" id="U5HDH0"/>
<dbReference type="InterPro" id="IPR023214">
    <property type="entry name" value="HAD_sf"/>
</dbReference>
<dbReference type="InterPro" id="IPR011948">
    <property type="entry name" value="Dullard_phosphatase"/>
</dbReference>
<evidence type="ECO:0000313" key="5">
    <source>
        <dbReference type="Proteomes" id="UP000017200"/>
    </source>
</evidence>
<evidence type="ECO:0000313" key="3">
    <source>
        <dbReference type="EMBL" id="KDE04393.1"/>
    </source>
</evidence>
<dbReference type="InterPro" id="IPR004274">
    <property type="entry name" value="FCP1_dom"/>
</dbReference>
<dbReference type="EMBL" id="GL541708">
    <property type="protein sequence ID" value="KDE04393.1"/>
    <property type="molecule type" value="Genomic_DNA"/>
</dbReference>
<dbReference type="InterPro" id="IPR050365">
    <property type="entry name" value="TIM50"/>
</dbReference>
<dbReference type="OrthoDB" id="277011at2759"/>
<dbReference type="AlphaFoldDB" id="U5HDH0"/>
<dbReference type="EnsemblFungi" id="MVLG_05183T0">
    <property type="protein sequence ID" value="MVLG_05183T0"/>
    <property type="gene ID" value="MVLG_05183"/>
</dbReference>
<feature type="region of interest" description="Disordered" evidence="1">
    <location>
        <begin position="17"/>
        <end position="47"/>
    </location>
</feature>
<feature type="compositionally biased region" description="Basic and acidic residues" evidence="1">
    <location>
        <begin position="200"/>
        <end position="209"/>
    </location>
</feature>
<dbReference type="GO" id="GO:0016791">
    <property type="term" value="F:phosphatase activity"/>
    <property type="evidence" value="ECO:0007669"/>
    <property type="project" value="InterPro"/>
</dbReference>
<dbReference type="EMBL" id="AEIJ01000522">
    <property type="status" value="NOT_ANNOTATED_CDS"/>
    <property type="molecule type" value="Genomic_DNA"/>
</dbReference>
<dbReference type="SUPFAM" id="SSF56784">
    <property type="entry name" value="HAD-like"/>
    <property type="match status" value="1"/>
</dbReference>
<gene>
    <name evidence="3" type="ORF">MVLG_05183</name>
</gene>